<feature type="region of interest" description="Disordered" evidence="3">
    <location>
        <begin position="361"/>
        <end position="392"/>
    </location>
</feature>
<sequence>MRTVESTPAADGFRMPAEWEPHDGCWMAWPHNGYVWREGARPAQRTLAALANAVADTGEAVTVTVTGDQYAHARSRLDSRVRVVETTSWLGWARDIAPTFVVDGTGRRRGVDFAFNGYGNRYPYWATDDQYAQRVLDLTATDRYRAPLVLEGGSFHVDGQGTALVTAETLLDPARNDSPSRAAMHHLMAAYLGVTRTVWIEWGLACDGTRGHVDNMACFAAPGVVCLTWTDDTNDPQYERSARALEDLRNVQDARGRTLRVEKLPLPGPLYATEVELRGIDRHGVPTTGTAPRPRLAASYANFYTTQDHLFVPLLDPEHDDEALARLARIHPHHTVVGLPTRELLLGGGNIHCATQQIPSSSAVATGPVSGAGRRLRSNHSYARNPVGDPVR</sequence>
<dbReference type="NCBIfam" id="TIGR03380">
    <property type="entry name" value="agmatine_aguA"/>
    <property type="match status" value="1"/>
</dbReference>
<comment type="catalytic activity">
    <reaction evidence="2">
        <text>agmatine + H2O = N-carbamoylputrescine + NH4(+)</text>
        <dbReference type="Rhea" id="RHEA:18037"/>
        <dbReference type="ChEBI" id="CHEBI:15377"/>
        <dbReference type="ChEBI" id="CHEBI:28938"/>
        <dbReference type="ChEBI" id="CHEBI:58145"/>
        <dbReference type="ChEBI" id="CHEBI:58318"/>
        <dbReference type="EC" id="3.5.3.12"/>
    </reaction>
</comment>
<dbReference type="SUPFAM" id="SSF55909">
    <property type="entry name" value="Pentein"/>
    <property type="match status" value="1"/>
</dbReference>
<dbReference type="AlphaFoldDB" id="A0A2J7Z1D5"/>
<dbReference type="RefSeq" id="WP_102932948.1">
    <property type="nucleotide sequence ID" value="NZ_LJIW01000001.1"/>
</dbReference>
<evidence type="ECO:0000256" key="3">
    <source>
        <dbReference type="SAM" id="MobiDB-lite"/>
    </source>
</evidence>
<comment type="caution">
    <text evidence="4">The sequence shown here is derived from an EMBL/GenBank/DDBJ whole genome shotgun (WGS) entry which is preliminary data.</text>
</comment>
<dbReference type="EMBL" id="LJIW01000001">
    <property type="protein sequence ID" value="PNG93979.1"/>
    <property type="molecule type" value="Genomic_DNA"/>
</dbReference>
<protein>
    <recommendedName>
        <fullName evidence="2">Putative agmatine deiminase</fullName>
        <ecNumber evidence="2">3.5.3.12</ecNumber>
    </recommendedName>
    <alternativeName>
        <fullName evidence="2">Agmatine iminohydrolase</fullName>
    </alternativeName>
</protein>
<dbReference type="Proteomes" id="UP000236520">
    <property type="component" value="Unassembled WGS sequence"/>
</dbReference>
<keyword evidence="1 2" id="KW-0378">Hydrolase</keyword>
<accession>A0A2J7Z1D5</accession>
<dbReference type="EC" id="3.5.3.12" evidence="2"/>
<dbReference type="GO" id="GO:0009446">
    <property type="term" value="P:putrescine biosynthetic process"/>
    <property type="evidence" value="ECO:0007669"/>
    <property type="project" value="InterPro"/>
</dbReference>
<organism evidence="4 5">
    <name type="scientific">Streptomyces malaysiensis</name>
    <dbReference type="NCBI Taxonomy" id="92644"/>
    <lineage>
        <taxon>Bacteria</taxon>
        <taxon>Bacillati</taxon>
        <taxon>Actinomycetota</taxon>
        <taxon>Actinomycetes</taxon>
        <taxon>Kitasatosporales</taxon>
        <taxon>Streptomycetaceae</taxon>
        <taxon>Streptomyces</taxon>
        <taxon>Streptomyces violaceusniger group</taxon>
    </lineage>
</organism>
<dbReference type="Pfam" id="PF04371">
    <property type="entry name" value="PAD_porph"/>
    <property type="match status" value="1"/>
</dbReference>
<proteinExistence type="inferred from homology"/>
<reference evidence="4 5" key="1">
    <citation type="submission" date="2015-09" db="EMBL/GenBank/DDBJ databases">
        <title>Genome sequence, genome mining and natural product profiling of a biocontrol bacterium Streptomyces malaysiensis F913.</title>
        <authorList>
            <person name="Xu Y."/>
            <person name="Wei J."/>
            <person name="Xie J."/>
            <person name="Li T."/>
            <person name="Zhou Z."/>
        </authorList>
    </citation>
    <scope>NUCLEOTIDE SEQUENCE [LARGE SCALE GENOMIC DNA]</scope>
    <source>
        <strain evidence="4 5">F913</strain>
    </source>
</reference>
<dbReference type="PANTHER" id="PTHR31377">
    <property type="entry name" value="AGMATINE DEIMINASE-RELATED"/>
    <property type="match status" value="1"/>
</dbReference>
<comment type="similarity">
    <text evidence="2">Belongs to the agmatine deiminase family.</text>
</comment>
<evidence type="ECO:0000256" key="2">
    <source>
        <dbReference type="HAMAP-Rule" id="MF_01841"/>
    </source>
</evidence>
<dbReference type="Gene3D" id="3.75.10.10">
    <property type="entry name" value="L-arginine/glycine Amidinotransferase, Chain A"/>
    <property type="match status" value="1"/>
</dbReference>
<dbReference type="GO" id="GO:0004668">
    <property type="term" value="F:protein-arginine deiminase activity"/>
    <property type="evidence" value="ECO:0007669"/>
    <property type="project" value="InterPro"/>
</dbReference>
<dbReference type="InterPro" id="IPR017754">
    <property type="entry name" value="Agmatine_deiminase"/>
</dbReference>
<dbReference type="InterPro" id="IPR007466">
    <property type="entry name" value="Peptidyl-Arg-deiminase_porph"/>
</dbReference>
<feature type="active site" description="Amidino-cysteine intermediate" evidence="2">
    <location>
        <position position="353"/>
    </location>
</feature>
<name>A0A2J7Z1D5_STRMQ</name>
<dbReference type="PANTHER" id="PTHR31377:SF0">
    <property type="entry name" value="AGMATINE DEIMINASE-RELATED"/>
    <property type="match status" value="1"/>
</dbReference>
<evidence type="ECO:0000256" key="1">
    <source>
        <dbReference type="ARBA" id="ARBA00022801"/>
    </source>
</evidence>
<evidence type="ECO:0000313" key="5">
    <source>
        <dbReference type="Proteomes" id="UP000236520"/>
    </source>
</evidence>
<dbReference type="GO" id="GO:0047632">
    <property type="term" value="F:agmatine deiminase activity"/>
    <property type="evidence" value="ECO:0007669"/>
    <property type="project" value="UniProtKB-UniRule"/>
</dbReference>
<gene>
    <name evidence="2" type="primary">aguA</name>
    <name evidence="4" type="ORF">SMF913_10004</name>
</gene>
<dbReference type="HAMAP" id="MF_01841">
    <property type="entry name" value="Agmatine_deimin"/>
    <property type="match status" value="1"/>
</dbReference>
<evidence type="ECO:0000313" key="4">
    <source>
        <dbReference type="EMBL" id="PNG93979.1"/>
    </source>
</evidence>
<keyword evidence="5" id="KW-1185">Reference proteome</keyword>